<accession>A0ABW4Y5S5</accession>
<dbReference type="PANTHER" id="PTHR33525">
    <property type="match status" value="1"/>
</dbReference>
<reference evidence="3" key="1">
    <citation type="journal article" date="2019" name="Int. J. Syst. Evol. Microbiol.">
        <title>The Global Catalogue of Microorganisms (GCM) 10K type strain sequencing project: providing services to taxonomists for standard genome sequencing and annotation.</title>
        <authorList>
            <consortium name="The Broad Institute Genomics Platform"/>
            <consortium name="The Broad Institute Genome Sequencing Center for Infectious Disease"/>
            <person name="Wu L."/>
            <person name="Ma J."/>
        </authorList>
    </citation>
    <scope>NUCLEOTIDE SEQUENCE [LARGE SCALE GENOMIC DNA]</scope>
    <source>
        <strain evidence="3">KACC 12597</strain>
    </source>
</reference>
<dbReference type="PROSITE" id="PS51833">
    <property type="entry name" value="HDOD"/>
    <property type="match status" value="1"/>
</dbReference>
<dbReference type="InterPro" id="IPR052340">
    <property type="entry name" value="RNase_Y/CdgJ"/>
</dbReference>
<dbReference type="Gene3D" id="1.10.3210.10">
    <property type="entry name" value="Hypothetical protein af1432"/>
    <property type="match status" value="1"/>
</dbReference>
<keyword evidence="3" id="KW-1185">Reference proteome</keyword>
<comment type="caution">
    <text evidence="2">The sequence shown here is derived from an EMBL/GenBank/DDBJ whole genome shotgun (WGS) entry which is preliminary data.</text>
</comment>
<dbReference type="PANTHER" id="PTHR33525:SF3">
    <property type="entry name" value="RIBONUCLEASE Y"/>
    <property type="match status" value="1"/>
</dbReference>
<protein>
    <submittedName>
        <fullName evidence="2">HDOD domain-containing protein</fullName>
    </submittedName>
</protein>
<dbReference type="Proteomes" id="UP001597337">
    <property type="component" value="Unassembled WGS sequence"/>
</dbReference>
<sequence>MATTTGAAAPTSTDNRLYPSRPALEAAFDVVKKAKLPPIPDIVLALKDELERPDPNMQKASELIGQDIAITGKLLKTINSPAFGLSAKVGSVQQAVSIMGLRRLANMVTAEAIDRMLADQGGESKVVWDSILEEARTMVEIARLSRGVTPDEAYLFGMMHDVGCLVFTGLFESYSTEFILHRHTDSAVLIDFEMKHLGVDHPTVSFLLAGNWKLPDQMALAIYLHHRVECSEVDDPKVRALVALANLAHRLSAFSEGSLDMSEVCSEEDAIWRELKIADDDWVRLCESMVQAGSGS</sequence>
<dbReference type="Pfam" id="PF08668">
    <property type="entry name" value="HDOD"/>
    <property type="match status" value="1"/>
</dbReference>
<proteinExistence type="predicted"/>
<dbReference type="SUPFAM" id="SSF109604">
    <property type="entry name" value="HD-domain/PDEase-like"/>
    <property type="match status" value="1"/>
</dbReference>
<dbReference type="InterPro" id="IPR013976">
    <property type="entry name" value="HDOD"/>
</dbReference>
<evidence type="ECO:0000313" key="2">
    <source>
        <dbReference type="EMBL" id="MFD2111541.1"/>
    </source>
</evidence>
<gene>
    <name evidence="2" type="ORF">ACFSJC_06790</name>
</gene>
<dbReference type="EMBL" id="JBHUHX010000015">
    <property type="protein sequence ID" value="MFD2111541.1"/>
    <property type="molecule type" value="Genomic_DNA"/>
</dbReference>
<dbReference type="RefSeq" id="WP_386025054.1">
    <property type="nucleotide sequence ID" value="NZ_JBHUHX010000015.1"/>
</dbReference>
<evidence type="ECO:0000259" key="1">
    <source>
        <dbReference type="PROSITE" id="PS51833"/>
    </source>
</evidence>
<name>A0ABW4Y5S5_9GAMM</name>
<feature type="domain" description="HDOD" evidence="1">
    <location>
        <begin position="36"/>
        <end position="228"/>
    </location>
</feature>
<evidence type="ECO:0000313" key="3">
    <source>
        <dbReference type="Proteomes" id="UP001597337"/>
    </source>
</evidence>
<organism evidence="2 3">
    <name type="scientific">Thiorhodococcus fuscus</name>
    <dbReference type="NCBI Taxonomy" id="527200"/>
    <lineage>
        <taxon>Bacteria</taxon>
        <taxon>Pseudomonadati</taxon>
        <taxon>Pseudomonadota</taxon>
        <taxon>Gammaproteobacteria</taxon>
        <taxon>Chromatiales</taxon>
        <taxon>Chromatiaceae</taxon>
        <taxon>Thiorhodococcus</taxon>
    </lineage>
</organism>